<dbReference type="Proteomes" id="UP001060215">
    <property type="component" value="Chromosome 6"/>
</dbReference>
<keyword evidence="2" id="KW-1185">Reference proteome</keyword>
<comment type="caution">
    <text evidence="1">The sequence shown here is derived from an EMBL/GenBank/DDBJ whole genome shotgun (WGS) entry which is preliminary data.</text>
</comment>
<organism evidence="1 2">
    <name type="scientific">Camellia lanceoleosa</name>
    <dbReference type="NCBI Taxonomy" id="1840588"/>
    <lineage>
        <taxon>Eukaryota</taxon>
        <taxon>Viridiplantae</taxon>
        <taxon>Streptophyta</taxon>
        <taxon>Embryophyta</taxon>
        <taxon>Tracheophyta</taxon>
        <taxon>Spermatophyta</taxon>
        <taxon>Magnoliopsida</taxon>
        <taxon>eudicotyledons</taxon>
        <taxon>Gunneridae</taxon>
        <taxon>Pentapetalae</taxon>
        <taxon>asterids</taxon>
        <taxon>Ericales</taxon>
        <taxon>Theaceae</taxon>
        <taxon>Camellia</taxon>
    </lineage>
</organism>
<accession>A0ACC0IDF5</accession>
<reference evidence="1 2" key="1">
    <citation type="journal article" date="2022" name="Plant J.">
        <title>Chromosome-level genome of Camellia lanceoleosa provides a valuable resource for understanding genome evolution and self-incompatibility.</title>
        <authorList>
            <person name="Gong W."/>
            <person name="Xiao S."/>
            <person name="Wang L."/>
            <person name="Liao Z."/>
            <person name="Chang Y."/>
            <person name="Mo W."/>
            <person name="Hu G."/>
            <person name="Li W."/>
            <person name="Zhao G."/>
            <person name="Zhu H."/>
            <person name="Hu X."/>
            <person name="Ji K."/>
            <person name="Xiang X."/>
            <person name="Song Q."/>
            <person name="Yuan D."/>
            <person name="Jin S."/>
            <person name="Zhang L."/>
        </authorList>
    </citation>
    <scope>NUCLEOTIDE SEQUENCE [LARGE SCALE GENOMIC DNA]</scope>
    <source>
        <strain evidence="1">SQ_2022a</strain>
    </source>
</reference>
<name>A0ACC0IDF5_9ERIC</name>
<protein>
    <submittedName>
        <fullName evidence="1">Uncharacterized protein</fullName>
    </submittedName>
</protein>
<proteinExistence type="predicted"/>
<evidence type="ECO:0000313" key="1">
    <source>
        <dbReference type="EMBL" id="KAI8022959.1"/>
    </source>
</evidence>
<evidence type="ECO:0000313" key="2">
    <source>
        <dbReference type="Proteomes" id="UP001060215"/>
    </source>
</evidence>
<gene>
    <name evidence="1" type="ORF">LOK49_LG03G02397</name>
</gene>
<dbReference type="EMBL" id="CM045763">
    <property type="protein sequence ID" value="KAI8022959.1"/>
    <property type="molecule type" value="Genomic_DNA"/>
</dbReference>
<sequence length="225" mass="25770">MLETIPSFSFHHERNWYEEDSDEEDDDKEEEEREQSEEHDGFFENSIATRGSGLNFEKQNMGLNDEMRCLNAHGAVGLETKTEHNSGMYLTRGLELTVLILVLVVESKGDLPRTEEYYSRAILADSKDGEVLSQYAKLVWELHHDQGRALSYFERAVQAAPEDSHVQAAYANFLWETEEDEDEDDAPNDLSALPSHFYKRTVASILPHWEHQLSGTECMLGLAQK</sequence>